<name>A0ABX0S455_PONBL</name>
<gene>
    <name evidence="2" type="ORF">BU61_6131</name>
</gene>
<proteinExistence type="predicted"/>
<dbReference type="PANTHER" id="PTHR28678">
    <property type="entry name" value="CODANIN-1"/>
    <property type="match status" value="1"/>
</dbReference>
<evidence type="ECO:0000313" key="2">
    <source>
        <dbReference type="EMBL" id="NIG58872.1"/>
    </source>
</evidence>
<organism evidence="2 3">
    <name type="scientific">Pontoporia blainvillei</name>
    <name type="common">Franciscana</name>
    <name type="synonym">Delphinus blainvillei</name>
    <dbReference type="NCBI Taxonomy" id="48723"/>
    <lineage>
        <taxon>Eukaryota</taxon>
        <taxon>Metazoa</taxon>
        <taxon>Chordata</taxon>
        <taxon>Craniata</taxon>
        <taxon>Vertebrata</taxon>
        <taxon>Euteleostomi</taxon>
        <taxon>Mammalia</taxon>
        <taxon>Eutheria</taxon>
        <taxon>Laurasiatheria</taxon>
        <taxon>Artiodactyla</taxon>
        <taxon>Whippomorpha</taxon>
        <taxon>Cetacea</taxon>
        <taxon>Odontoceti</taxon>
        <taxon>Pontoporiidae</taxon>
        <taxon>Pontoporia</taxon>
    </lineage>
</organism>
<reference evidence="2" key="1">
    <citation type="submission" date="2018-05" db="EMBL/GenBank/DDBJ databases">
        <authorList>
            <person name="Pedro S.L.S."/>
            <person name="Freitas R.C."/>
            <person name="Barreto A.S."/>
            <person name="Lima A.O.S."/>
        </authorList>
    </citation>
    <scope>NUCLEOTIDE SEQUENCE</scope>
    <source>
        <strain evidence="2">BP203</strain>
        <tissue evidence="2">Muscle</tissue>
    </source>
</reference>
<protein>
    <submittedName>
        <fullName evidence="2">Codanin-1</fullName>
    </submittedName>
</protein>
<accession>A0ABX0S455</accession>
<dbReference type="Proteomes" id="UP001165941">
    <property type="component" value="Unassembled WGS sequence"/>
</dbReference>
<comment type="caution">
    <text evidence="2">The sequence shown here is derived from an EMBL/GenBank/DDBJ whole genome shotgun (WGS) entry which is preliminary data.</text>
</comment>
<keyword evidence="3" id="KW-1185">Reference proteome</keyword>
<keyword evidence="1" id="KW-0732">Signal</keyword>
<feature type="signal peptide" evidence="1">
    <location>
        <begin position="1"/>
        <end position="18"/>
    </location>
</feature>
<evidence type="ECO:0000313" key="3">
    <source>
        <dbReference type="Proteomes" id="UP001165941"/>
    </source>
</evidence>
<dbReference type="PANTHER" id="PTHR28678:SF1">
    <property type="entry name" value="CODANIN-1"/>
    <property type="match status" value="1"/>
</dbReference>
<dbReference type="InterPro" id="IPR040031">
    <property type="entry name" value="Codanin-1"/>
</dbReference>
<sequence>MLSGNWLATFSVASLALAWHEALLCFRPSLQDVLSLAVGPRDSEEGVSPEHLEQLLGQLGQMLRCRQFLCPPAEQHLAKCSVELASLVVADQIPVLGPPAQQQLERGQARRLLLMLVSLWKEDFQVPVPLQLLLRPRNVGLLAATRPREVSQRVGPAAVLAPGAGRERSQSWPDALLWYNTALETTDCDEGGEYDGMHDEPRYLLLAREAEMLFTGGCGLEKNPQRSGDLYTKAAEAAMEAMKGRLANQYYEKAEEAWAQMEE</sequence>
<evidence type="ECO:0000256" key="1">
    <source>
        <dbReference type="SAM" id="SignalP"/>
    </source>
</evidence>
<dbReference type="EMBL" id="PGGH01067264">
    <property type="protein sequence ID" value="NIG58872.1"/>
    <property type="molecule type" value="Genomic_DNA"/>
</dbReference>
<feature type="chain" id="PRO_5046010729" evidence="1">
    <location>
        <begin position="19"/>
        <end position="263"/>
    </location>
</feature>